<dbReference type="PANTHER" id="PTHR22930">
    <property type="match status" value="1"/>
</dbReference>
<comment type="caution">
    <text evidence="1">The sequence shown here is derived from an EMBL/GenBank/DDBJ whole genome shotgun (WGS) entry which is preliminary data.</text>
</comment>
<proteinExistence type="predicted"/>
<sequence length="205" mass="23326">MVKLASIEIANVEEMVSMFLHMLAHDNYLGALDDTYIKVYVTASDRSRYRTWKGEVTKNVIDVSTQKETLFSSYSAGKNPQPTRYYYLCDTGYPNAKGFLAPYRGQRYHLQEWRGVENAGGKSSAGSHIPRSSPIHTIIVCCLLHNVINREVMNVDILDGVNEGESNYTTIGGDDINYIEASNEWTQWRDDLVEAIFSEWQLCNH</sequence>
<dbReference type="EMBL" id="SSTE01004728">
    <property type="protein sequence ID" value="KAA0062005.1"/>
    <property type="molecule type" value="Genomic_DNA"/>
</dbReference>
<dbReference type="InterPro" id="IPR045249">
    <property type="entry name" value="HARBI1-like"/>
</dbReference>
<dbReference type="STRING" id="1194695.A0A5A7V7Z0"/>
<accession>A0A5A7V7Z0</accession>
<name>A0A5A7V7Z0_CUCMM</name>
<evidence type="ECO:0000313" key="2">
    <source>
        <dbReference type="Proteomes" id="UP000321393"/>
    </source>
</evidence>
<organism evidence="1 2">
    <name type="scientific">Cucumis melo var. makuwa</name>
    <name type="common">Oriental melon</name>
    <dbReference type="NCBI Taxonomy" id="1194695"/>
    <lineage>
        <taxon>Eukaryota</taxon>
        <taxon>Viridiplantae</taxon>
        <taxon>Streptophyta</taxon>
        <taxon>Embryophyta</taxon>
        <taxon>Tracheophyta</taxon>
        <taxon>Spermatophyta</taxon>
        <taxon>Magnoliopsida</taxon>
        <taxon>eudicotyledons</taxon>
        <taxon>Gunneridae</taxon>
        <taxon>Pentapetalae</taxon>
        <taxon>rosids</taxon>
        <taxon>fabids</taxon>
        <taxon>Cucurbitales</taxon>
        <taxon>Cucurbitaceae</taxon>
        <taxon>Benincaseae</taxon>
        <taxon>Cucumis</taxon>
    </lineage>
</organism>
<dbReference type="Proteomes" id="UP000321393">
    <property type="component" value="Unassembled WGS sequence"/>
</dbReference>
<reference evidence="1 2" key="1">
    <citation type="submission" date="2019-08" db="EMBL/GenBank/DDBJ databases">
        <title>Draft genome sequences of two oriental melons (Cucumis melo L. var makuwa).</title>
        <authorList>
            <person name="Kwon S.-Y."/>
        </authorList>
    </citation>
    <scope>NUCLEOTIDE SEQUENCE [LARGE SCALE GENOMIC DNA]</scope>
    <source>
        <strain evidence="2">cv. SW 3</strain>
        <tissue evidence="1">Leaf</tissue>
    </source>
</reference>
<protein>
    <submittedName>
        <fullName evidence="1">Nuclease HARBI1</fullName>
    </submittedName>
</protein>
<evidence type="ECO:0000313" key="1">
    <source>
        <dbReference type="EMBL" id="KAA0062005.1"/>
    </source>
</evidence>
<dbReference type="AlphaFoldDB" id="A0A5A7V7Z0"/>
<dbReference type="OrthoDB" id="1851308at2759"/>
<gene>
    <name evidence="1" type="ORF">E6C27_scaffold89G003110</name>
</gene>
<dbReference type="PANTHER" id="PTHR22930:SF281">
    <property type="entry name" value="NUCLEASE"/>
    <property type="match status" value="1"/>
</dbReference>